<feature type="region of interest" description="Disordered" evidence="2">
    <location>
        <begin position="1"/>
        <end position="22"/>
    </location>
</feature>
<dbReference type="SUPFAM" id="SSF54001">
    <property type="entry name" value="Cysteine proteinases"/>
    <property type="match status" value="1"/>
</dbReference>
<dbReference type="InterPro" id="IPR053033">
    <property type="entry name" value="Androglobin-like"/>
</dbReference>
<feature type="compositionally biased region" description="Polar residues" evidence="2">
    <location>
        <begin position="322"/>
        <end position="349"/>
    </location>
</feature>
<dbReference type="EMBL" id="OD006410">
    <property type="protein sequence ID" value="CAD7412918.1"/>
    <property type="molecule type" value="Genomic_DNA"/>
</dbReference>
<dbReference type="GO" id="GO:0006508">
    <property type="term" value="P:proteolysis"/>
    <property type="evidence" value="ECO:0007669"/>
    <property type="project" value="InterPro"/>
</dbReference>
<dbReference type="InterPro" id="IPR038765">
    <property type="entry name" value="Papain-like_cys_pep_sf"/>
</dbReference>
<organism evidence="5">
    <name type="scientific">Timema poppense</name>
    <name type="common">Walking stick</name>
    <dbReference type="NCBI Taxonomy" id="170557"/>
    <lineage>
        <taxon>Eukaryota</taxon>
        <taxon>Metazoa</taxon>
        <taxon>Ecdysozoa</taxon>
        <taxon>Arthropoda</taxon>
        <taxon>Hexapoda</taxon>
        <taxon>Insecta</taxon>
        <taxon>Pterygota</taxon>
        <taxon>Neoptera</taxon>
        <taxon>Polyneoptera</taxon>
        <taxon>Phasmatodea</taxon>
        <taxon>Timematodea</taxon>
        <taxon>Timematoidea</taxon>
        <taxon>Timematidae</taxon>
        <taxon>Timema</taxon>
    </lineage>
</organism>
<dbReference type="PROSITE" id="PS52042">
    <property type="entry name" value="GLOBIN_CP_ADGB"/>
    <property type="match status" value="1"/>
</dbReference>
<evidence type="ECO:0008006" key="6">
    <source>
        <dbReference type="Google" id="ProtNLM"/>
    </source>
</evidence>
<comment type="caution">
    <text evidence="1">Lacks conserved residue(s) required for the propagation of feature annotation.</text>
</comment>
<accession>A0A7R9DGQ1</accession>
<evidence type="ECO:0000256" key="1">
    <source>
        <dbReference type="PROSITE-ProRule" id="PRU00239"/>
    </source>
</evidence>
<dbReference type="Pfam" id="PF22069">
    <property type="entry name" value="Androglobin_IV"/>
    <property type="match status" value="1"/>
</dbReference>
<feature type="domain" description="Globin" evidence="4">
    <location>
        <begin position="594"/>
        <end position="803"/>
    </location>
</feature>
<protein>
    <recommendedName>
        <fullName evidence="6">Androglobin</fullName>
    </recommendedName>
</protein>
<reference evidence="5" key="1">
    <citation type="submission" date="2020-11" db="EMBL/GenBank/DDBJ databases">
        <authorList>
            <person name="Tran Van P."/>
        </authorList>
    </citation>
    <scope>NUCLEOTIDE SEQUENCE</scope>
</reference>
<evidence type="ECO:0000313" key="5">
    <source>
        <dbReference type="EMBL" id="CAD7412918.1"/>
    </source>
</evidence>
<proteinExistence type="predicted"/>
<dbReference type="GO" id="GO:0004198">
    <property type="term" value="F:calcium-dependent cysteine-type endopeptidase activity"/>
    <property type="evidence" value="ECO:0007669"/>
    <property type="project" value="InterPro"/>
</dbReference>
<dbReference type="Pfam" id="PF00648">
    <property type="entry name" value="Peptidase_C2"/>
    <property type="match status" value="1"/>
</dbReference>
<feature type="compositionally biased region" description="Basic and acidic residues" evidence="2">
    <location>
        <begin position="1092"/>
        <end position="1108"/>
    </location>
</feature>
<gene>
    <name evidence="5" type="ORF">TPSB3V08_LOCUS8704</name>
</gene>
<dbReference type="Pfam" id="PF22068">
    <property type="entry name" value="Androglobin_II"/>
    <property type="match status" value="1"/>
</dbReference>
<name>A0A7R9DGQ1_TIMPO</name>
<evidence type="ECO:0000256" key="2">
    <source>
        <dbReference type="SAM" id="MobiDB-lite"/>
    </source>
</evidence>
<feature type="domain" description="Calpain catalytic" evidence="3">
    <location>
        <begin position="72"/>
        <end position="248"/>
    </location>
</feature>
<feature type="region of interest" description="Disordered" evidence="2">
    <location>
        <begin position="1064"/>
        <end position="1108"/>
    </location>
</feature>
<dbReference type="PANTHER" id="PTHR46298">
    <property type="entry name" value="ANDROGLOBIN"/>
    <property type="match status" value="1"/>
</dbReference>
<dbReference type="PROSITE" id="PS50203">
    <property type="entry name" value="CALPAIN_CAT"/>
    <property type="match status" value="1"/>
</dbReference>
<dbReference type="PANTHER" id="PTHR46298:SF1">
    <property type="entry name" value="ANDROGLOBIN"/>
    <property type="match status" value="1"/>
</dbReference>
<feature type="region of interest" description="Disordered" evidence="2">
    <location>
        <begin position="322"/>
        <end position="352"/>
    </location>
</feature>
<evidence type="ECO:0000259" key="4">
    <source>
        <dbReference type="PROSITE" id="PS52042"/>
    </source>
</evidence>
<evidence type="ECO:0000259" key="3">
    <source>
        <dbReference type="PROSITE" id="PS50203"/>
    </source>
</evidence>
<dbReference type="InterPro" id="IPR054093">
    <property type="entry name" value="Androglobin_II"/>
</dbReference>
<feature type="compositionally biased region" description="Polar residues" evidence="2">
    <location>
        <begin position="1064"/>
        <end position="1075"/>
    </location>
</feature>
<dbReference type="InterPro" id="IPR054094">
    <property type="entry name" value="Androglobin_IV"/>
</dbReference>
<dbReference type="InterPro" id="IPR001300">
    <property type="entry name" value="Peptidase_C2_calpain_cat"/>
</dbReference>
<sequence length="1459" mass="167542">MSKYFDLNRPSLKKKDLSSPQASDANISCSFLVEHLQPPWPEWNDADLNLERWDIIKDKLRQGLAKASSMDSKTSSYFEDPQHAAVPLPTSLKVASWKRPSEVFSDEALTLYENRTEVIDLVTRNGHLMQSELMRWLISGISAVRFIALTDPFPVEGESLTFIPTTGSDPWQPWHLVYSLCKAGKGHVHKPVMNQSGKYVVRLYYLGCWRKLVVDDRVPVDLEGNILLPITTKNELWPIVLCKALLKLACLTWTGNREVVEFSVISCLTGWVQCEESLRKMSKDDVWRFCCSNVSCYKPEEDKYERISMKNNRGGNIVALKNNQQRHVSSNKSNGQKSSLSKGSSPINSKESHKGVSQVVLFGATDKLGTFVPDLGPFWSHPFFIYQTRDVPLKGHTPKPPIQLWKRIRWLDWAKRKGLIHSTEPVPELKCLKIVSCFKKWREIVGQEESSNHLYEYVHGNRESIMRQSSYTKKGSELKKSRNDGFYIFIDSTEKIQMLISLTILPKLAVHMKNLKHKSIITSYSNEEFEMQRSRKPMLSACITVEKYSWNDFKINEPIYFIKTFGMKSIMVDMEGGRNVLRVWVRSESAYVAHFMSNFPLFVCHREHLWNVLQRDCEKIHRFGTEVSAKFLALIQQFGRDEYAKARSEFYQVINTLTITPTSRPRLHVAFFNEMLKVIKTYITSNDELKQCVNALRVMLLRLDLYLVSRKVQDYGTVINPEELMFDSFSVSLEKEQAERASALFIQALFSRNLLNKMKALHNPNNKSHKAIVEKLRKINDVVFNVNRRDTTVSKMVWSVFTENPSLVEVCSFKHDLDLVLNVTEWKASTTNALPNTWVPLIHATLQCHATSPTLCVVEVNCPFQVYMVRIFDNDSMKEMSRITHSVIPNYYCQNERGYTLLVYGWMEDIRSKEVSWRMQIITNKGNLPLHFCSKAKSTMTCTLTKAPDMGVQEIKDIYIPNRKNLVFRCLLKIKQRALLSFRITPSYNQAKLMVSLKTVDDKLLAQESSESCVVIPAVFVEMNYQLEETTFVLEAIILDDSWPVKHTEFPTVKKIKLKGQQKQNLSEVRGTTRSVIIPKPSRKTLDTSSTRPHDRRASKSRESTETTQDKPFWHLQVFHGDEHDHIKLSQDNNQKYIFQELKKSWELNDPGRAARGTKLRRRFLIKNYLQKTSLGKTFHSTETLEAGVSTAIIDADDMNLSSNRLQSSSYSSNVLVGQDSERRVNTARDHEEDLRNLQKKREEFEFIHARLRRGIEDFSTAQRERHAKAIRVLNESRQESARIMSSAYKIRDRIVSERMEELLPQQEEKYNNKKLSLREEKRESNWGNLTAKGHIVGALLEEKLYSHKNLGSLFSNQVLYSGNSDLWTLTVTHIYTHTRSVIARGPQSEPVDRRGRASVPGSGPACPVCRLACLGVASVINEWASVSSVGSSLSSVWASVSSKWVGIPVRGLTNPVFT</sequence>
<dbReference type="InterPro" id="IPR057249">
    <property type="entry name" value="Globin_CP_ADGB"/>
</dbReference>